<organism evidence="1 2">
    <name type="scientific">Dickeya chrysanthemi</name>
    <name type="common">Pectobacterium chrysanthemi</name>
    <name type="synonym">Erwinia chrysanthemi</name>
    <dbReference type="NCBI Taxonomy" id="556"/>
    <lineage>
        <taxon>Bacteria</taxon>
        <taxon>Pseudomonadati</taxon>
        <taxon>Pseudomonadota</taxon>
        <taxon>Gammaproteobacteria</taxon>
        <taxon>Enterobacterales</taxon>
        <taxon>Pectobacteriaceae</taxon>
        <taxon>Dickeya</taxon>
    </lineage>
</organism>
<proteinExistence type="predicted"/>
<accession>A0ABU8JS34</accession>
<name>A0ABU8JS34_DICCH</name>
<reference evidence="1 2" key="1">
    <citation type="submission" date="2024-03" db="EMBL/GenBank/DDBJ databases">
        <title>Analysis of soft rot Pectobacteriaceae population diversity in US potato growing regions between 2016 and 2022.</title>
        <authorList>
            <person name="Ma X."/>
            <person name="Zhang X."/>
            <person name="Stodghill P."/>
            <person name="Rioux R."/>
            <person name="Babler B."/>
            <person name="Shrestha S."/>
            <person name="Babler B."/>
            <person name="Rivedal H."/>
            <person name="Frost K."/>
            <person name="Hao J."/>
            <person name="Secor G."/>
            <person name="Swingle B."/>
        </authorList>
    </citation>
    <scope>NUCLEOTIDE SEQUENCE [LARGE SCALE GENOMIC DNA]</scope>
    <source>
        <strain evidence="1 2">SR64</strain>
    </source>
</reference>
<evidence type="ECO:0000313" key="2">
    <source>
        <dbReference type="Proteomes" id="UP001359469"/>
    </source>
</evidence>
<keyword evidence="2" id="KW-1185">Reference proteome</keyword>
<sequence length="152" mass="17049">MNILGIRVKPCSVVIAIYDSDENAIVNVEEIKIPKALPTPEALKYIRNSILDILREFNIEKAGLRIIESNSQTLNIRRIEIEGVIQEAFASSMLSSYFCGQISTIAAKLEMERADFKLYVEGKKSYEPIEGWEQHSKEEKEAILTSLGASNA</sequence>
<evidence type="ECO:0000313" key="1">
    <source>
        <dbReference type="EMBL" id="MEI7065913.1"/>
    </source>
</evidence>
<dbReference type="Proteomes" id="UP001359469">
    <property type="component" value="Unassembled WGS sequence"/>
</dbReference>
<dbReference type="EMBL" id="JBBBOO010000024">
    <property type="protein sequence ID" value="MEI7065913.1"/>
    <property type="molecule type" value="Genomic_DNA"/>
</dbReference>
<protein>
    <submittedName>
        <fullName evidence="1">Uncharacterized protein</fullName>
    </submittedName>
</protein>
<comment type="caution">
    <text evidence="1">The sequence shown here is derived from an EMBL/GenBank/DDBJ whole genome shotgun (WGS) entry which is preliminary data.</text>
</comment>
<dbReference type="RefSeq" id="WP_336730522.1">
    <property type="nucleotide sequence ID" value="NZ_JBBBOO010000024.1"/>
</dbReference>
<gene>
    <name evidence="1" type="ORF">WCU84_20020</name>
</gene>